<dbReference type="EMBL" id="VSSQ01145979">
    <property type="protein sequence ID" value="MPN64712.1"/>
    <property type="molecule type" value="Genomic_DNA"/>
</dbReference>
<accession>A0A645JN51</accession>
<evidence type="ECO:0000313" key="1">
    <source>
        <dbReference type="EMBL" id="MPN64712.1"/>
    </source>
</evidence>
<organism evidence="1">
    <name type="scientific">bioreactor metagenome</name>
    <dbReference type="NCBI Taxonomy" id="1076179"/>
    <lineage>
        <taxon>unclassified sequences</taxon>
        <taxon>metagenomes</taxon>
        <taxon>ecological metagenomes</taxon>
    </lineage>
</organism>
<dbReference type="AlphaFoldDB" id="A0A645JN51"/>
<gene>
    <name evidence="1" type="ORF">SDC9_212488</name>
</gene>
<protein>
    <submittedName>
        <fullName evidence="1">Uncharacterized protein</fullName>
    </submittedName>
</protein>
<name>A0A645JN51_9ZZZZ</name>
<sequence>MNEKINKRFIRFRFARGCVYDEHGHVRFIEHLPRFFHPQRAQRAFVVDTGRVNDHHRSDRQQLHGFIDRVGRGAFHVGYDGKILSRHRVDDT</sequence>
<comment type="caution">
    <text evidence="1">The sequence shown here is derived from an EMBL/GenBank/DDBJ whole genome shotgun (WGS) entry which is preliminary data.</text>
</comment>
<reference evidence="1" key="1">
    <citation type="submission" date="2019-08" db="EMBL/GenBank/DDBJ databases">
        <authorList>
            <person name="Kucharzyk K."/>
            <person name="Murdoch R.W."/>
            <person name="Higgins S."/>
            <person name="Loffler F."/>
        </authorList>
    </citation>
    <scope>NUCLEOTIDE SEQUENCE</scope>
</reference>
<proteinExistence type="predicted"/>